<feature type="region of interest" description="Disordered" evidence="1">
    <location>
        <begin position="53"/>
        <end position="93"/>
    </location>
</feature>
<organism evidence="2 3">
    <name type="scientific">Iris pallida</name>
    <name type="common">Sweet iris</name>
    <dbReference type="NCBI Taxonomy" id="29817"/>
    <lineage>
        <taxon>Eukaryota</taxon>
        <taxon>Viridiplantae</taxon>
        <taxon>Streptophyta</taxon>
        <taxon>Embryophyta</taxon>
        <taxon>Tracheophyta</taxon>
        <taxon>Spermatophyta</taxon>
        <taxon>Magnoliopsida</taxon>
        <taxon>Liliopsida</taxon>
        <taxon>Asparagales</taxon>
        <taxon>Iridaceae</taxon>
        <taxon>Iridoideae</taxon>
        <taxon>Irideae</taxon>
        <taxon>Iris</taxon>
    </lineage>
</organism>
<gene>
    <name evidence="2" type="ORF">M6B38_305675</name>
</gene>
<keyword evidence="3" id="KW-1185">Reference proteome</keyword>
<feature type="compositionally biased region" description="Basic and acidic residues" evidence="1">
    <location>
        <begin position="81"/>
        <end position="93"/>
    </location>
</feature>
<protein>
    <submittedName>
        <fullName evidence="2">Vegetative cell wall protein gp1-like</fullName>
    </submittedName>
</protein>
<evidence type="ECO:0000313" key="2">
    <source>
        <dbReference type="EMBL" id="KAJ6841660.1"/>
    </source>
</evidence>
<dbReference type="AlphaFoldDB" id="A0AAX6HKZ5"/>
<accession>A0AAX6HKZ5</accession>
<reference evidence="2" key="2">
    <citation type="submission" date="2023-04" db="EMBL/GenBank/DDBJ databases">
        <authorList>
            <person name="Bruccoleri R.E."/>
            <person name="Oakeley E.J."/>
            <person name="Faust A.-M."/>
            <person name="Dessus-Babus S."/>
            <person name="Altorfer M."/>
            <person name="Burckhardt D."/>
            <person name="Oertli M."/>
            <person name="Naumann U."/>
            <person name="Petersen F."/>
            <person name="Wong J."/>
        </authorList>
    </citation>
    <scope>NUCLEOTIDE SEQUENCE</scope>
    <source>
        <strain evidence="2">GSM-AAB239-AS_SAM_17_03QT</strain>
        <tissue evidence="2">Leaf</tissue>
    </source>
</reference>
<sequence>MLRQRRSWSPASMDVSVRMSKGSTAISVGDGAWRGRWDRCQSTEVLTSLQRRWPRRIRGGSSESGGPGVAYDMDGPSQDSGRSDGRGRHTECG</sequence>
<comment type="caution">
    <text evidence="2">The sequence shown here is derived from an EMBL/GenBank/DDBJ whole genome shotgun (WGS) entry which is preliminary data.</text>
</comment>
<name>A0AAX6HKZ5_IRIPA</name>
<dbReference type="EMBL" id="JANAVB010008400">
    <property type="protein sequence ID" value="KAJ6841660.1"/>
    <property type="molecule type" value="Genomic_DNA"/>
</dbReference>
<evidence type="ECO:0000313" key="3">
    <source>
        <dbReference type="Proteomes" id="UP001140949"/>
    </source>
</evidence>
<dbReference type="Proteomes" id="UP001140949">
    <property type="component" value="Unassembled WGS sequence"/>
</dbReference>
<evidence type="ECO:0000256" key="1">
    <source>
        <dbReference type="SAM" id="MobiDB-lite"/>
    </source>
</evidence>
<proteinExistence type="predicted"/>
<reference evidence="2" key="1">
    <citation type="journal article" date="2023" name="GigaByte">
        <title>Genome assembly of the bearded iris, Iris pallida Lam.</title>
        <authorList>
            <person name="Bruccoleri R.E."/>
            <person name="Oakeley E.J."/>
            <person name="Faust A.M.E."/>
            <person name="Altorfer M."/>
            <person name="Dessus-Babus S."/>
            <person name="Burckhardt D."/>
            <person name="Oertli M."/>
            <person name="Naumann U."/>
            <person name="Petersen F."/>
            <person name="Wong J."/>
        </authorList>
    </citation>
    <scope>NUCLEOTIDE SEQUENCE</scope>
    <source>
        <strain evidence="2">GSM-AAB239-AS_SAM_17_03QT</strain>
    </source>
</reference>